<dbReference type="Pfam" id="PF02838">
    <property type="entry name" value="Glyco_hydro_20b"/>
    <property type="match status" value="1"/>
</dbReference>
<dbReference type="Proteomes" id="UP000033067">
    <property type="component" value="Chromosome"/>
</dbReference>
<evidence type="ECO:0000256" key="1">
    <source>
        <dbReference type="ARBA" id="ARBA00006285"/>
    </source>
</evidence>
<dbReference type="Gene3D" id="3.20.20.80">
    <property type="entry name" value="Glycosidases"/>
    <property type="match status" value="1"/>
</dbReference>
<dbReference type="InterPro" id="IPR025705">
    <property type="entry name" value="Beta_hexosaminidase_sua/sub"/>
</dbReference>
<reference evidence="8 9" key="1">
    <citation type="journal article" date="2015" name="Genome Announc.">
        <title>Complete Genome Sequence of Pseudoxanthomonas suwonensis Strain J1, a Cellulose-Degrading Bacterium Isolated from Leaf- and Wood-Enriched Soil.</title>
        <authorList>
            <person name="Hou L."/>
            <person name="Jiang J."/>
            <person name="Xu Z."/>
            <person name="Zhou Y."/>
            <person name="Leung F.C."/>
        </authorList>
    </citation>
    <scope>NUCLEOTIDE SEQUENCE [LARGE SCALE GENOMIC DNA]</scope>
    <source>
        <strain evidence="8 9">J1</strain>
    </source>
</reference>
<organism evidence="8 9">
    <name type="scientific">Pseudoxanthomonas suwonensis</name>
    <dbReference type="NCBI Taxonomy" id="314722"/>
    <lineage>
        <taxon>Bacteria</taxon>
        <taxon>Pseudomonadati</taxon>
        <taxon>Pseudomonadota</taxon>
        <taxon>Gammaproteobacteria</taxon>
        <taxon>Lysobacterales</taxon>
        <taxon>Lysobacteraceae</taxon>
        <taxon>Pseudoxanthomonas</taxon>
    </lineage>
</organism>
<dbReference type="PATRIC" id="fig|314722.6.peg.1195"/>
<proteinExistence type="inferred from homology"/>
<dbReference type="AlphaFoldDB" id="A0A0E3Z3P2"/>
<evidence type="ECO:0000256" key="3">
    <source>
        <dbReference type="ARBA" id="ARBA00023295"/>
    </source>
</evidence>
<dbReference type="PANTHER" id="PTHR22600">
    <property type="entry name" value="BETA-HEXOSAMINIDASE"/>
    <property type="match status" value="1"/>
</dbReference>
<sequence length="670" mass="72409">MRWKGDRGPVLDAAVARFARDMRTLSGIDRWPDTGIPLAIDCCAPGMSTAALHAQDEGYTLTVAAGGIDVRARSELGVLRALATLRQMLQGHDGGWSLPAATIRDRPRFPWRGVMVDTARHFMTLETLKRQIDAMEQVKLNVLHLHLSDNEGFRVESLAFPKLTAGEHGQYYTQAQVRELVAYAAERGVRVVPEFDVPGHAGAIVRAYPQYGSADTPASRFGAVLDPSNPDTYAFLETLFGEMAALFPDPYFHAGGDEVGGEDWASNPRIQAYMAAHGLEDKEALQGHFMTRVHGIVDGLGKAMIGWEEIVHGDIPRSTYIQAWTSSNFVHTATQAGHPVVVSAGYYLDYLEPAEVYYLRDPTDAAAAGIEPAIHAKVKAIDRPALSAVFPESQVIQPGLALSDAQKALVRGAEAPLWSELVTDELLDSRLWPRLAALAERFWSPESVRDVDDMNRRLVLLDGQLDRLGLQARGNRRRMAERLAPGDAEVVAALADITAPVRNFAHMHSMHAYIRKQPIPVQQFTAPADIATPSNPVALAFNLEAARFAAGERGLGATLAARMQGWKANDARYRVVAAGRPALEAALPASAATARLADIGLAAIAHLGADTRPDAAWLADARAHIAELHAQAQASSSLFASIVSPQQPPADLIIAVVTGVERLLDAAEGQ</sequence>
<evidence type="ECO:0000256" key="5">
    <source>
        <dbReference type="PIRSR" id="PIRSR625705-1"/>
    </source>
</evidence>
<evidence type="ECO:0000313" key="8">
    <source>
        <dbReference type="EMBL" id="AKC88203.1"/>
    </source>
</evidence>
<keyword evidence="9" id="KW-1185">Reference proteome</keyword>
<dbReference type="Pfam" id="PF00728">
    <property type="entry name" value="Glyco_hydro_20"/>
    <property type="match status" value="1"/>
</dbReference>
<dbReference type="InterPro" id="IPR015882">
    <property type="entry name" value="HEX_bac_N"/>
</dbReference>
<evidence type="ECO:0000259" key="6">
    <source>
        <dbReference type="Pfam" id="PF00728"/>
    </source>
</evidence>
<comment type="similarity">
    <text evidence="1">Belongs to the glycosyl hydrolase 20 family.</text>
</comment>
<dbReference type="GO" id="GO:0016020">
    <property type="term" value="C:membrane"/>
    <property type="evidence" value="ECO:0007669"/>
    <property type="project" value="TreeGrafter"/>
</dbReference>
<feature type="active site" description="Proton donor" evidence="5">
    <location>
        <position position="258"/>
    </location>
</feature>
<feature type="domain" description="Beta-hexosaminidase bacterial type N-terminal" evidence="7">
    <location>
        <begin position="48"/>
        <end position="105"/>
    </location>
</feature>
<dbReference type="GO" id="GO:0004563">
    <property type="term" value="F:beta-N-acetylhexosaminidase activity"/>
    <property type="evidence" value="ECO:0007669"/>
    <property type="project" value="InterPro"/>
</dbReference>
<dbReference type="GO" id="GO:0005764">
    <property type="term" value="C:lysosome"/>
    <property type="evidence" value="ECO:0007669"/>
    <property type="project" value="TreeGrafter"/>
</dbReference>
<evidence type="ECO:0000259" key="7">
    <source>
        <dbReference type="Pfam" id="PF02838"/>
    </source>
</evidence>
<dbReference type="InterPro" id="IPR017853">
    <property type="entry name" value="GH"/>
</dbReference>
<evidence type="ECO:0000256" key="2">
    <source>
        <dbReference type="ARBA" id="ARBA00022801"/>
    </source>
</evidence>
<feature type="domain" description="Glycoside hydrolase family 20 catalytic" evidence="6">
    <location>
        <begin position="109"/>
        <end position="445"/>
    </location>
</feature>
<dbReference type="InterPro" id="IPR015883">
    <property type="entry name" value="Glyco_hydro_20_cat"/>
</dbReference>
<keyword evidence="2" id="KW-0378">Hydrolase</keyword>
<dbReference type="SUPFAM" id="SSF51445">
    <property type="entry name" value="(Trans)glycosidases"/>
    <property type="match status" value="1"/>
</dbReference>
<evidence type="ECO:0000313" key="9">
    <source>
        <dbReference type="Proteomes" id="UP000033067"/>
    </source>
</evidence>
<dbReference type="GO" id="GO:0006689">
    <property type="term" value="P:ganglioside catabolic process"/>
    <property type="evidence" value="ECO:0007669"/>
    <property type="project" value="TreeGrafter"/>
</dbReference>
<protein>
    <recommendedName>
        <fullName evidence="4">N-acetyl-beta-glucosaminidase</fullName>
    </recommendedName>
</protein>
<dbReference type="GO" id="GO:0030203">
    <property type="term" value="P:glycosaminoglycan metabolic process"/>
    <property type="evidence" value="ECO:0007669"/>
    <property type="project" value="TreeGrafter"/>
</dbReference>
<accession>A0A0E3Z3P2</accession>
<keyword evidence="3" id="KW-0326">Glycosidase</keyword>
<dbReference type="EMBL" id="CP011144">
    <property type="protein sequence ID" value="AKC88203.1"/>
    <property type="molecule type" value="Genomic_DNA"/>
</dbReference>
<dbReference type="SUPFAM" id="SSF55545">
    <property type="entry name" value="beta-N-acetylhexosaminidase-like domain"/>
    <property type="match status" value="1"/>
</dbReference>
<name>A0A0E3Z3P2_9GAMM</name>
<dbReference type="GO" id="GO:0005975">
    <property type="term" value="P:carbohydrate metabolic process"/>
    <property type="evidence" value="ECO:0007669"/>
    <property type="project" value="InterPro"/>
</dbReference>
<dbReference type="Gene3D" id="3.30.379.10">
    <property type="entry name" value="Chitobiase/beta-hexosaminidase domain 2-like"/>
    <property type="match status" value="1"/>
</dbReference>
<evidence type="ECO:0000256" key="4">
    <source>
        <dbReference type="ARBA" id="ARBA00033000"/>
    </source>
</evidence>
<dbReference type="KEGG" id="psuw:WQ53_05645"/>
<dbReference type="PANTHER" id="PTHR22600:SF21">
    <property type="entry name" value="BETA-HEXOSAMINIDASE A"/>
    <property type="match status" value="1"/>
</dbReference>
<dbReference type="InterPro" id="IPR029018">
    <property type="entry name" value="Hex-like_dom2"/>
</dbReference>
<dbReference type="PRINTS" id="PR00738">
    <property type="entry name" value="GLHYDRLASE20"/>
</dbReference>
<gene>
    <name evidence="8" type="ORF">WQ53_05645</name>
</gene>